<comment type="caution">
    <text evidence="1">The sequence shown here is derived from an EMBL/GenBank/DDBJ whole genome shotgun (WGS) entry which is preliminary data.</text>
</comment>
<evidence type="ECO:0000313" key="2">
    <source>
        <dbReference type="Proteomes" id="UP000650628"/>
    </source>
</evidence>
<keyword evidence="2" id="KW-1185">Reference proteome</keyword>
<gene>
    <name evidence="1" type="ORF">Pmi06nite_71340</name>
</gene>
<dbReference type="EMBL" id="BOOO01000041">
    <property type="protein sequence ID" value="GII33692.1"/>
    <property type="molecule type" value="Genomic_DNA"/>
</dbReference>
<dbReference type="AlphaFoldDB" id="A0A8J3TWR5"/>
<name>A0A8J3TWR5_9ACTN</name>
<reference evidence="1 2" key="1">
    <citation type="submission" date="2021-01" db="EMBL/GenBank/DDBJ databases">
        <title>Whole genome shotgun sequence of Planotetraspora mira NBRC 15435.</title>
        <authorList>
            <person name="Komaki H."/>
            <person name="Tamura T."/>
        </authorList>
    </citation>
    <scope>NUCLEOTIDE SEQUENCE [LARGE SCALE GENOMIC DNA]</scope>
    <source>
        <strain evidence="1 2">NBRC 15435</strain>
    </source>
</reference>
<dbReference type="Proteomes" id="UP000650628">
    <property type="component" value="Unassembled WGS sequence"/>
</dbReference>
<evidence type="ECO:0000313" key="1">
    <source>
        <dbReference type="EMBL" id="GII33692.1"/>
    </source>
</evidence>
<sequence>MKPHVQCTDVHRRARPGTPEVTQFDTHSAARTVGGFSAVGTLPATLGGPAVGYYSEYSPSGNDHQDGFVNRLTVQSGSEDLVCLFIEPYGENFWLKPGDKFTVVPAEDTSDPQFTVVAATDHMVVWIYESGDPEKVIVDYAIIDNNGTALECGHQQPVD</sequence>
<organism evidence="1 2">
    <name type="scientific">Planotetraspora mira</name>
    <dbReference type="NCBI Taxonomy" id="58121"/>
    <lineage>
        <taxon>Bacteria</taxon>
        <taxon>Bacillati</taxon>
        <taxon>Actinomycetota</taxon>
        <taxon>Actinomycetes</taxon>
        <taxon>Streptosporangiales</taxon>
        <taxon>Streptosporangiaceae</taxon>
        <taxon>Planotetraspora</taxon>
    </lineage>
</organism>
<accession>A0A8J3TWR5</accession>
<protein>
    <submittedName>
        <fullName evidence="1">Uncharacterized protein</fullName>
    </submittedName>
</protein>
<proteinExistence type="predicted"/>